<evidence type="ECO:0000313" key="11">
    <source>
        <dbReference type="Proteomes" id="UP000705867"/>
    </source>
</evidence>
<organism evidence="10 11">
    <name type="scientific">Candidatus Nitrobium versatile</name>
    <dbReference type="NCBI Taxonomy" id="2884831"/>
    <lineage>
        <taxon>Bacteria</taxon>
        <taxon>Pseudomonadati</taxon>
        <taxon>Nitrospirota</taxon>
        <taxon>Nitrospiria</taxon>
        <taxon>Nitrospirales</taxon>
        <taxon>Nitrospiraceae</taxon>
        <taxon>Candidatus Nitrobium</taxon>
    </lineage>
</organism>
<dbReference type="PROSITE" id="PS51669">
    <property type="entry name" value="4FE4S_MOW_BIS_MGD"/>
    <property type="match status" value="1"/>
</dbReference>
<keyword evidence="6" id="KW-0560">Oxidoreductase</keyword>
<feature type="domain" description="4Fe-4S Mo/W bis-MGD-type" evidence="9">
    <location>
        <begin position="60"/>
        <end position="117"/>
    </location>
</feature>
<dbReference type="InterPro" id="IPR006655">
    <property type="entry name" value="Mopterin_OxRdtase_prok_CS"/>
</dbReference>
<dbReference type="PROSITE" id="PS00932">
    <property type="entry name" value="MOLYBDOPTERIN_PROK_3"/>
    <property type="match status" value="1"/>
</dbReference>
<dbReference type="AlphaFoldDB" id="A0A953JCH8"/>
<evidence type="ECO:0000256" key="8">
    <source>
        <dbReference type="ARBA" id="ARBA00023014"/>
    </source>
</evidence>
<dbReference type="InterPro" id="IPR006656">
    <property type="entry name" value="Mopterin_OxRdtase"/>
</dbReference>
<dbReference type="GO" id="GO:0046872">
    <property type="term" value="F:metal ion binding"/>
    <property type="evidence" value="ECO:0007669"/>
    <property type="project" value="UniProtKB-KW"/>
</dbReference>
<dbReference type="SMART" id="SM00926">
    <property type="entry name" value="Molybdop_Fe4S4"/>
    <property type="match status" value="1"/>
</dbReference>
<evidence type="ECO:0000256" key="1">
    <source>
        <dbReference type="ARBA" id="ARBA00001942"/>
    </source>
</evidence>
<dbReference type="CDD" id="cd02766">
    <property type="entry name" value="MopB_3"/>
    <property type="match status" value="1"/>
</dbReference>
<keyword evidence="3" id="KW-0500">Molybdenum</keyword>
<dbReference type="Gene3D" id="3.40.50.740">
    <property type="match status" value="1"/>
</dbReference>
<dbReference type="InterPro" id="IPR006311">
    <property type="entry name" value="TAT_signal"/>
</dbReference>
<protein>
    <submittedName>
        <fullName evidence="10">Molybdopterin-dependent oxidoreductase</fullName>
    </submittedName>
</protein>
<dbReference type="CDD" id="cd02775">
    <property type="entry name" value="MopB_CT"/>
    <property type="match status" value="1"/>
</dbReference>
<sequence length="744" mass="83079">MGEGKREIDSVVDRALASSLSRRSFVKGGLAAGSWLALSGFSQMDPNDARSAPADTSGSTKTFLSACPRNCYDTCSQQVYVKDGVIRKVDANPQNTYTGNSMCVKGHMYTNKVYDPNRIKYPMMQSPRGSGNWKRISWDEAMDVIAKKILDLKDRYGSTYPICMNKYSGNFNIWHYCVEGLMSSLGYISLVQGTPCWPAGIDAQGYDYGFMWNTDPEDFAKSKYFMLWGVNPAWTSIHTMKFINKARENGAKMVVIDPICTSTASKADLYIQIRPATDGALALGMARYILDHKLYDKKWVDQHSTGFNEFADYLKKNVTVEWASKITGVPVAVIEQVAKEFAAAKPACTWIGYGFQRHTNGGQNVRNVDALSAMTGNATRPGGGANYGHLATWGFNYHAMVMKPPAGTVGSAHRNINMNNFGQMVLDACNPPIKMLWTACRNTMSQDPETPVVKKALESLELVVVVDHAFTRTAEMADIVLPTTSHYEHPGVNVSYWHYWISLTEKCIEPLYESKTDLEIAWALSKRLNELRPGSCTYPTGGNLQEWTEKEFNDGIHKLFGISSWKDLKKGPRKAKFPNPGYSDNKFPTPSGKYEFRSIMAKADGHPDLPIYKEPMAPSSKEHTVRFLTPHSRTGLHSQFQNNPWMMAHNPEPLLEIHPDLAKEHGIKDGDMVKVSNELGSVTIKARITKVVPKDVVASYENWYWKSDYCVNNTVKAIPADMGKRNTGNPGVAFHDNFVKIEKA</sequence>
<dbReference type="Gene3D" id="2.20.25.90">
    <property type="entry name" value="ADC-like domains"/>
    <property type="match status" value="1"/>
</dbReference>
<evidence type="ECO:0000259" key="9">
    <source>
        <dbReference type="PROSITE" id="PS51669"/>
    </source>
</evidence>
<dbReference type="Gene3D" id="2.40.40.20">
    <property type="match status" value="1"/>
</dbReference>
<dbReference type="PANTHER" id="PTHR43742:SF6">
    <property type="entry name" value="OXIDOREDUCTASE YYAE-RELATED"/>
    <property type="match status" value="1"/>
</dbReference>
<dbReference type="GO" id="GO:0051536">
    <property type="term" value="F:iron-sulfur cluster binding"/>
    <property type="evidence" value="ECO:0007669"/>
    <property type="project" value="UniProtKB-KW"/>
</dbReference>
<dbReference type="GO" id="GO:0043546">
    <property type="term" value="F:molybdopterin cofactor binding"/>
    <property type="evidence" value="ECO:0007669"/>
    <property type="project" value="InterPro"/>
</dbReference>
<dbReference type="SUPFAM" id="SSF53706">
    <property type="entry name" value="Formate dehydrogenase/DMSO reductase, domains 1-3"/>
    <property type="match status" value="1"/>
</dbReference>
<evidence type="ECO:0000256" key="5">
    <source>
        <dbReference type="ARBA" id="ARBA00022729"/>
    </source>
</evidence>
<reference evidence="10" key="1">
    <citation type="journal article" date="2021" name="bioRxiv">
        <title>Unraveling nitrogen, sulfur and carbon metabolic pathways and microbial community transcriptional responses to substrate deprivation and toxicity stresses in a bioreactor mimicking anoxic brackish coastal sediment conditions.</title>
        <authorList>
            <person name="Martins P.D."/>
            <person name="Echeveste M.J."/>
            <person name="Arshad A."/>
            <person name="Kurth J."/>
            <person name="Ouboter H."/>
            <person name="Jetten M.S.M."/>
            <person name="Welte C.U."/>
        </authorList>
    </citation>
    <scope>NUCLEOTIDE SEQUENCE</scope>
    <source>
        <strain evidence="10">MAG_39</strain>
    </source>
</reference>
<reference evidence="10" key="2">
    <citation type="submission" date="2021-08" db="EMBL/GenBank/DDBJ databases">
        <authorList>
            <person name="Dalcin Martins P."/>
        </authorList>
    </citation>
    <scope>NUCLEOTIDE SEQUENCE</scope>
    <source>
        <strain evidence="10">MAG_39</strain>
    </source>
</reference>
<name>A0A953JCH8_9BACT</name>
<dbReference type="InterPro" id="IPR009010">
    <property type="entry name" value="Asp_de-COase-like_dom_sf"/>
</dbReference>
<evidence type="ECO:0000256" key="3">
    <source>
        <dbReference type="ARBA" id="ARBA00022505"/>
    </source>
</evidence>
<dbReference type="Pfam" id="PF01568">
    <property type="entry name" value="Molydop_binding"/>
    <property type="match status" value="1"/>
</dbReference>
<proteinExistence type="inferred from homology"/>
<evidence type="ECO:0000256" key="2">
    <source>
        <dbReference type="ARBA" id="ARBA00010312"/>
    </source>
</evidence>
<keyword evidence="8" id="KW-0411">Iron-sulfur</keyword>
<dbReference type="Gene3D" id="3.30.2070.10">
    <property type="entry name" value="Formate dehydrogenase/DMSO reductase"/>
    <property type="match status" value="1"/>
</dbReference>
<dbReference type="GO" id="GO:0016491">
    <property type="term" value="F:oxidoreductase activity"/>
    <property type="evidence" value="ECO:0007669"/>
    <property type="project" value="UniProtKB-KW"/>
</dbReference>
<comment type="caution">
    <text evidence="10">The sequence shown here is derived from an EMBL/GenBank/DDBJ whole genome shotgun (WGS) entry which is preliminary data.</text>
</comment>
<accession>A0A953JCH8</accession>
<keyword evidence="7" id="KW-0408">Iron</keyword>
<dbReference type="Pfam" id="PF00384">
    <property type="entry name" value="Molybdopterin"/>
    <property type="match status" value="1"/>
</dbReference>
<dbReference type="EMBL" id="JAIOIV010000080">
    <property type="protein sequence ID" value="MBZ0156575.1"/>
    <property type="molecule type" value="Genomic_DNA"/>
</dbReference>
<evidence type="ECO:0000313" key="10">
    <source>
        <dbReference type="EMBL" id="MBZ0156575.1"/>
    </source>
</evidence>
<dbReference type="PANTHER" id="PTHR43742">
    <property type="entry name" value="TRIMETHYLAMINE-N-OXIDE REDUCTASE"/>
    <property type="match status" value="1"/>
</dbReference>
<dbReference type="InterPro" id="IPR050612">
    <property type="entry name" value="Prok_Mopterin_Oxidored"/>
</dbReference>
<comment type="similarity">
    <text evidence="2">Belongs to the prokaryotic molybdopterin-containing oxidoreductase family.</text>
</comment>
<dbReference type="Gene3D" id="3.40.228.10">
    <property type="entry name" value="Dimethylsulfoxide Reductase, domain 2"/>
    <property type="match status" value="1"/>
</dbReference>
<dbReference type="SUPFAM" id="SSF50692">
    <property type="entry name" value="ADC-like"/>
    <property type="match status" value="1"/>
</dbReference>
<comment type="cofactor">
    <cofactor evidence="1">
        <name>Mo-bis(molybdopterin guanine dinucleotide)</name>
        <dbReference type="ChEBI" id="CHEBI:60539"/>
    </cofactor>
</comment>
<evidence type="ECO:0000256" key="7">
    <source>
        <dbReference type="ARBA" id="ARBA00023004"/>
    </source>
</evidence>
<dbReference type="Pfam" id="PF04879">
    <property type="entry name" value="Molybdop_Fe4S4"/>
    <property type="match status" value="1"/>
</dbReference>
<evidence type="ECO:0000256" key="4">
    <source>
        <dbReference type="ARBA" id="ARBA00022723"/>
    </source>
</evidence>
<keyword evidence="5" id="KW-0732">Signal</keyword>
<dbReference type="Proteomes" id="UP000705867">
    <property type="component" value="Unassembled WGS sequence"/>
</dbReference>
<dbReference type="PROSITE" id="PS51318">
    <property type="entry name" value="TAT"/>
    <property type="match status" value="1"/>
</dbReference>
<dbReference type="InterPro" id="IPR006963">
    <property type="entry name" value="Mopterin_OxRdtase_4Fe-4S_dom"/>
</dbReference>
<evidence type="ECO:0000256" key="6">
    <source>
        <dbReference type="ARBA" id="ARBA00023002"/>
    </source>
</evidence>
<keyword evidence="4" id="KW-0479">Metal-binding</keyword>
<dbReference type="PROSITE" id="PS00490">
    <property type="entry name" value="MOLYBDOPTERIN_PROK_2"/>
    <property type="match status" value="1"/>
</dbReference>
<gene>
    <name evidence="10" type="ORF">K8I29_10275</name>
</gene>
<dbReference type="InterPro" id="IPR006657">
    <property type="entry name" value="MoPterin_dinucl-bd_dom"/>
</dbReference>